<dbReference type="KEGG" id="vg:35382115"/>
<evidence type="ECO:0000313" key="2">
    <source>
        <dbReference type="Proteomes" id="UP000236316"/>
    </source>
</evidence>
<proteinExistence type="predicted"/>
<dbReference type="Proteomes" id="UP000236316">
    <property type="component" value="Segment"/>
</dbReference>
<reference evidence="1" key="1">
    <citation type="submission" date="2017-08" db="EMBL/GenBank/DDBJ databases">
        <authorList>
            <consortium name="Urmite Genomes"/>
        </authorList>
    </citation>
    <scope>NUCLEOTIDE SEQUENCE [LARGE SCALE GENOMIC DNA]</scope>
    <source>
        <strain evidence="1">IHUMI-LCC2</strain>
    </source>
</reference>
<organism evidence="1">
    <name type="scientific">Orpheovirus IHUMI-LCC2</name>
    <dbReference type="NCBI Taxonomy" id="2023057"/>
    <lineage>
        <taxon>Viruses</taxon>
        <taxon>Varidnaviria</taxon>
        <taxon>Bamfordvirae</taxon>
        <taxon>Nucleocytoviricota</taxon>
        <taxon>Megaviricetes</taxon>
        <taxon>Pimascovirales</taxon>
        <taxon>Ocovirineae</taxon>
        <taxon>Orpheoviridae</taxon>
        <taxon>Alphaorpheovirus</taxon>
        <taxon>Alphaorpheovirus massiliense</taxon>
    </lineage>
</organism>
<dbReference type="RefSeq" id="YP_009448544.1">
    <property type="nucleotide sequence ID" value="NC_036594.1"/>
</dbReference>
<sequence length="155" mass="17940">MGTRGLFGFVYKGKYYVAYNHYDSYPDYLGQLILDEIKAMLKCGSFDEWLEMAKRIKVVGNVNPTAEDINLLKEYTDLSVSRQSTDDWYCLLRKCQGSLKNVLESGYILNHVEEDGSPCFEEYAYLLNFDNKTFDFYEGSVLVGQYQFNNLPSFS</sequence>
<protein>
    <submittedName>
        <fullName evidence="1">Uncharacterized protein</fullName>
    </submittedName>
</protein>
<accession>A0A2I2L3W6</accession>
<keyword evidence="2" id="KW-1185">Reference proteome</keyword>
<dbReference type="OrthoDB" id="39792at10239"/>
<gene>
    <name evidence="1" type="ORF">ORPV_338</name>
</gene>
<name>A0A2I2L3W6_9VIRU</name>
<dbReference type="EMBL" id="LT906555">
    <property type="protein sequence ID" value="SNW62242.1"/>
    <property type="molecule type" value="Genomic_DNA"/>
</dbReference>
<dbReference type="GeneID" id="35382115"/>
<evidence type="ECO:0000313" key="1">
    <source>
        <dbReference type="EMBL" id="SNW62242.1"/>
    </source>
</evidence>